<feature type="transmembrane region" description="Helical" evidence="1">
    <location>
        <begin position="215"/>
        <end position="236"/>
    </location>
</feature>
<gene>
    <name evidence="3" type="ORF">U0C82_14255</name>
</gene>
<feature type="transmembrane region" description="Helical" evidence="1">
    <location>
        <begin position="182"/>
        <end position="203"/>
    </location>
</feature>
<evidence type="ECO:0000313" key="3">
    <source>
        <dbReference type="EMBL" id="MDY8110302.1"/>
    </source>
</evidence>
<evidence type="ECO:0000256" key="1">
    <source>
        <dbReference type="SAM" id="Phobius"/>
    </source>
</evidence>
<dbReference type="RefSeq" id="WP_322187806.1">
    <property type="nucleotide sequence ID" value="NZ_JAXLPB010000004.1"/>
</dbReference>
<feature type="transmembrane region" description="Helical" evidence="1">
    <location>
        <begin position="122"/>
        <end position="139"/>
    </location>
</feature>
<dbReference type="InterPro" id="IPR037185">
    <property type="entry name" value="EmrE-like"/>
</dbReference>
<protein>
    <submittedName>
        <fullName evidence="3">DMT family transporter</fullName>
    </submittedName>
</protein>
<proteinExistence type="predicted"/>
<keyword evidence="4" id="KW-1185">Reference proteome</keyword>
<dbReference type="EMBL" id="JAXLPB010000004">
    <property type="protein sequence ID" value="MDY8110302.1"/>
    <property type="molecule type" value="Genomic_DNA"/>
</dbReference>
<organism evidence="3 4">
    <name type="scientific">Fulvimarina uroteuthidis</name>
    <dbReference type="NCBI Taxonomy" id="3098149"/>
    <lineage>
        <taxon>Bacteria</taxon>
        <taxon>Pseudomonadati</taxon>
        <taxon>Pseudomonadota</taxon>
        <taxon>Alphaproteobacteria</taxon>
        <taxon>Hyphomicrobiales</taxon>
        <taxon>Aurantimonadaceae</taxon>
        <taxon>Fulvimarina</taxon>
    </lineage>
</organism>
<keyword evidence="1" id="KW-0812">Transmembrane</keyword>
<evidence type="ECO:0000313" key="4">
    <source>
        <dbReference type="Proteomes" id="UP001294412"/>
    </source>
</evidence>
<evidence type="ECO:0000259" key="2">
    <source>
        <dbReference type="Pfam" id="PF00892"/>
    </source>
</evidence>
<feature type="transmembrane region" description="Helical" evidence="1">
    <location>
        <begin position="38"/>
        <end position="59"/>
    </location>
</feature>
<dbReference type="InterPro" id="IPR000620">
    <property type="entry name" value="EamA_dom"/>
</dbReference>
<dbReference type="PANTHER" id="PTHR22911">
    <property type="entry name" value="ACYL-MALONYL CONDENSING ENZYME-RELATED"/>
    <property type="match status" value="1"/>
</dbReference>
<feature type="transmembrane region" description="Helical" evidence="1">
    <location>
        <begin position="94"/>
        <end position="115"/>
    </location>
</feature>
<keyword evidence="1" id="KW-1133">Transmembrane helix</keyword>
<feature type="transmembrane region" description="Helical" evidence="1">
    <location>
        <begin position="71"/>
        <end position="88"/>
    </location>
</feature>
<feature type="transmembrane region" description="Helical" evidence="1">
    <location>
        <begin position="248"/>
        <end position="266"/>
    </location>
</feature>
<feature type="domain" description="EamA" evidence="2">
    <location>
        <begin position="11"/>
        <end position="139"/>
    </location>
</feature>
<dbReference type="Pfam" id="PF00892">
    <property type="entry name" value="EamA"/>
    <property type="match status" value="1"/>
</dbReference>
<feature type="transmembrane region" description="Helical" evidence="1">
    <location>
        <begin position="151"/>
        <end position="170"/>
    </location>
</feature>
<dbReference type="Proteomes" id="UP001294412">
    <property type="component" value="Unassembled WGS sequence"/>
</dbReference>
<comment type="caution">
    <text evidence="3">The sequence shown here is derived from an EMBL/GenBank/DDBJ whole genome shotgun (WGS) entry which is preliminary data.</text>
</comment>
<dbReference type="SUPFAM" id="SSF103481">
    <property type="entry name" value="Multidrug resistance efflux transporter EmrE"/>
    <property type="match status" value="2"/>
</dbReference>
<feature type="transmembrane region" description="Helical" evidence="1">
    <location>
        <begin position="9"/>
        <end position="26"/>
    </location>
</feature>
<name>A0ABU5I4K2_9HYPH</name>
<dbReference type="PANTHER" id="PTHR22911:SF79">
    <property type="entry name" value="MOBA-LIKE NTP TRANSFERASE DOMAIN-CONTAINING PROTEIN"/>
    <property type="match status" value="1"/>
</dbReference>
<feature type="transmembrane region" description="Helical" evidence="1">
    <location>
        <begin position="272"/>
        <end position="289"/>
    </location>
</feature>
<reference evidence="3 4" key="1">
    <citation type="submission" date="2023-12" db="EMBL/GenBank/DDBJ databases">
        <title>Description of Novel Strain Fulvimarina sp. 2208YS6-2-32 isolated from Uroteuthis (Photololigo) edulis.</title>
        <authorList>
            <person name="Park J.-S."/>
        </authorList>
    </citation>
    <scope>NUCLEOTIDE SEQUENCE [LARGE SCALE GENOMIC DNA]</scope>
    <source>
        <strain evidence="3 4">2208YS6-2-32</strain>
    </source>
</reference>
<keyword evidence="1" id="KW-0472">Membrane</keyword>
<accession>A0ABU5I4K2</accession>
<sequence length="302" mass="31743">MDESKTDRVASLVVIVSGVFWGLYWLPVRRIDEAGLPGAWATFFSVAVAAIVLAPFALWHWRRLARANPLALLYIAVGGAAFVLYSVGFVYGRVAIIILLFYLTPVWSSLIGRFVLGWRSRASRTLVIILGVLGLLVMLGGEGEIPVPRSVGEWLALAAGLLWSISSTGIRLTSNLRAVETSFVFACGALVSAAVLAPMLAPLPTGIAPDAMTPLVGWSLAAGIGWWVLNTTGLLWATARLEPARVGILLMSEVLVGAISGALLAGEHLGPFEWAGGTLVLVAAAIEIFSSSAKGGTAHAAS</sequence>